<gene>
    <name evidence="2" type="ORF">K1I41_02495</name>
</gene>
<reference evidence="2 3" key="1">
    <citation type="submission" date="2021-07" db="EMBL/GenBank/DDBJ databases">
        <title>Flavobacterium WSW3-B6 sp.nov, isolated from seaweed.</title>
        <authorList>
            <person name="Muhammad N."/>
            <person name="Ho H."/>
            <person name="Lee Y.-J."/>
            <person name="Nguyen T."/>
            <person name="Ho J."/>
            <person name="Kim S.-G."/>
        </authorList>
    </citation>
    <scope>NUCLEOTIDE SEQUENCE [LARGE SCALE GENOMIC DNA]</scope>
    <source>
        <strain evidence="2 3">WSW3-B6</strain>
    </source>
</reference>
<sequence length="230" mass="25205">MKKLKIVFTMALLGLLFSCSSDSNEIKTENTNSNYIPKSGDSDGITFNDITEIEDLNDQILVASTLSPDGMRAMWQDKLENFLENNILSEEQYNYINDLKSEIDVTNIFIEDAEDRTNFLSERSPVIVSELIDLFGEAATTYLIRKIENVNQSVDRLTGGSGDPISQLPTLTQACSCGGTSLGFDHGCVLVGQGGYLVGECRTRNCASSSFISWVDGGHGFTGSCHYPQP</sequence>
<dbReference type="EMBL" id="CP080429">
    <property type="protein sequence ID" value="QYJ68769.1"/>
    <property type="molecule type" value="Genomic_DNA"/>
</dbReference>
<organism evidence="2 3">
    <name type="scientific">Flavobacterium litorale</name>
    <dbReference type="NCBI Taxonomy" id="2856519"/>
    <lineage>
        <taxon>Bacteria</taxon>
        <taxon>Pseudomonadati</taxon>
        <taxon>Bacteroidota</taxon>
        <taxon>Flavobacteriia</taxon>
        <taxon>Flavobacteriales</taxon>
        <taxon>Flavobacteriaceae</taxon>
        <taxon>Flavobacterium</taxon>
    </lineage>
</organism>
<dbReference type="Proteomes" id="UP000825381">
    <property type="component" value="Chromosome"/>
</dbReference>
<evidence type="ECO:0000256" key="1">
    <source>
        <dbReference type="SAM" id="SignalP"/>
    </source>
</evidence>
<evidence type="ECO:0000313" key="3">
    <source>
        <dbReference type="Proteomes" id="UP000825381"/>
    </source>
</evidence>
<accession>A0ABX8VDN5</accession>
<dbReference type="NCBIfam" id="NF033852">
    <property type="entry name" value="fulvocin_rel"/>
    <property type="match status" value="1"/>
</dbReference>
<feature type="signal peptide" evidence="1">
    <location>
        <begin position="1"/>
        <end position="23"/>
    </location>
</feature>
<dbReference type="PROSITE" id="PS51257">
    <property type="entry name" value="PROKAR_LIPOPROTEIN"/>
    <property type="match status" value="1"/>
</dbReference>
<dbReference type="RefSeq" id="WP_220641108.1">
    <property type="nucleotide sequence ID" value="NZ_CP080429.1"/>
</dbReference>
<evidence type="ECO:0000313" key="2">
    <source>
        <dbReference type="EMBL" id="QYJ68769.1"/>
    </source>
</evidence>
<keyword evidence="3" id="KW-1185">Reference proteome</keyword>
<proteinExistence type="predicted"/>
<name>A0ABX8VDN5_9FLAO</name>
<protein>
    <submittedName>
        <fullName evidence="2">Bacteriocin fulvocin C-related protein</fullName>
    </submittedName>
</protein>
<keyword evidence="1" id="KW-0732">Signal</keyword>
<feature type="chain" id="PRO_5046523881" evidence="1">
    <location>
        <begin position="24"/>
        <end position="230"/>
    </location>
</feature>